<evidence type="ECO:0000256" key="2">
    <source>
        <dbReference type="ARBA" id="ARBA00022448"/>
    </source>
</evidence>
<keyword evidence="5" id="KW-0046">Antibiotic resistance</keyword>
<proteinExistence type="predicted"/>
<protein>
    <submittedName>
        <fullName evidence="7">ATP-binding cassette domain-containing protein</fullName>
    </submittedName>
</protein>
<keyword evidence="8" id="KW-1185">Reference proteome</keyword>
<gene>
    <name evidence="7" type="ORF">ACFLIM_33210</name>
</gene>
<dbReference type="PANTHER" id="PTHR42711:SF19">
    <property type="entry name" value="DOXORUBICIN RESISTANCE ATP-BINDING PROTEIN DRRA"/>
    <property type="match status" value="1"/>
</dbReference>
<evidence type="ECO:0000256" key="4">
    <source>
        <dbReference type="ARBA" id="ARBA00022840"/>
    </source>
</evidence>
<dbReference type="InterPro" id="IPR050763">
    <property type="entry name" value="ABC_transporter_ATP-binding"/>
</dbReference>
<dbReference type="Gene3D" id="3.40.50.300">
    <property type="entry name" value="P-loop containing nucleotide triphosphate hydrolases"/>
    <property type="match status" value="1"/>
</dbReference>
<dbReference type="Pfam" id="PF00005">
    <property type="entry name" value="ABC_tran"/>
    <property type="match status" value="1"/>
</dbReference>
<feature type="domain" description="ABC transporter" evidence="6">
    <location>
        <begin position="74"/>
        <end position="140"/>
    </location>
</feature>
<dbReference type="GO" id="GO:0005524">
    <property type="term" value="F:ATP binding"/>
    <property type="evidence" value="ECO:0007669"/>
    <property type="project" value="UniProtKB-KW"/>
</dbReference>
<accession>A0ABW7AL20</accession>
<dbReference type="SUPFAM" id="SSF52540">
    <property type="entry name" value="P-loop containing nucleoside triphosphate hydrolases"/>
    <property type="match status" value="1"/>
</dbReference>
<evidence type="ECO:0000313" key="7">
    <source>
        <dbReference type="EMBL" id="MFG1708079.1"/>
    </source>
</evidence>
<sequence length="159" mass="16456">MSEVFNEAGGDVVGWRARPAEVPAAIRSDAVSCQRPCQHGNGPVSERSAMVDAMNGSAITASGLRKAYKDKIVLDGIDLDVRTGTVFALLGPNGAGKTTTVNVLTTLLTPDAGKVVVAGHDVAARCARAARSLQRNIAFARSVIASISANYLPECTSSS</sequence>
<keyword evidence="3" id="KW-0547">Nucleotide-binding</keyword>
<dbReference type="InterPro" id="IPR027417">
    <property type="entry name" value="P-loop_NTPase"/>
</dbReference>
<keyword evidence="4 7" id="KW-0067">ATP-binding</keyword>
<evidence type="ECO:0000256" key="1">
    <source>
        <dbReference type="ARBA" id="ARBA00004202"/>
    </source>
</evidence>
<dbReference type="EMBL" id="JBICRM010000025">
    <property type="protein sequence ID" value="MFG1708079.1"/>
    <property type="molecule type" value="Genomic_DNA"/>
</dbReference>
<keyword evidence="2" id="KW-0813">Transport</keyword>
<dbReference type="InterPro" id="IPR003439">
    <property type="entry name" value="ABC_transporter-like_ATP-bd"/>
</dbReference>
<organism evidence="7 8">
    <name type="scientific">Nonomuraea marmarensis</name>
    <dbReference type="NCBI Taxonomy" id="3351344"/>
    <lineage>
        <taxon>Bacteria</taxon>
        <taxon>Bacillati</taxon>
        <taxon>Actinomycetota</taxon>
        <taxon>Actinomycetes</taxon>
        <taxon>Streptosporangiales</taxon>
        <taxon>Streptosporangiaceae</taxon>
        <taxon>Nonomuraea</taxon>
    </lineage>
</organism>
<dbReference type="Proteomes" id="UP001603978">
    <property type="component" value="Unassembled WGS sequence"/>
</dbReference>
<evidence type="ECO:0000256" key="5">
    <source>
        <dbReference type="ARBA" id="ARBA00023251"/>
    </source>
</evidence>
<dbReference type="RefSeq" id="WP_393172273.1">
    <property type="nucleotide sequence ID" value="NZ_JBICRM010000025.1"/>
</dbReference>
<comment type="caution">
    <text evidence="7">The sequence shown here is derived from an EMBL/GenBank/DDBJ whole genome shotgun (WGS) entry which is preliminary data.</text>
</comment>
<dbReference type="PANTHER" id="PTHR42711">
    <property type="entry name" value="ABC TRANSPORTER ATP-BINDING PROTEIN"/>
    <property type="match status" value="1"/>
</dbReference>
<reference evidence="7 8" key="1">
    <citation type="submission" date="2024-10" db="EMBL/GenBank/DDBJ databases">
        <authorList>
            <person name="Topkara A.R."/>
            <person name="Saygin H."/>
        </authorList>
    </citation>
    <scope>NUCLEOTIDE SEQUENCE [LARGE SCALE GENOMIC DNA]</scope>
    <source>
        <strain evidence="7 8">M3C6</strain>
    </source>
</reference>
<evidence type="ECO:0000256" key="3">
    <source>
        <dbReference type="ARBA" id="ARBA00022741"/>
    </source>
</evidence>
<evidence type="ECO:0000259" key="6">
    <source>
        <dbReference type="Pfam" id="PF00005"/>
    </source>
</evidence>
<comment type="subcellular location">
    <subcellularLocation>
        <location evidence="1">Cell membrane</location>
        <topology evidence="1">Peripheral membrane protein</topology>
    </subcellularLocation>
</comment>
<name>A0ABW7AL20_9ACTN</name>
<evidence type="ECO:0000313" key="8">
    <source>
        <dbReference type="Proteomes" id="UP001603978"/>
    </source>
</evidence>